<comment type="caution">
    <text evidence="1">The sequence shown here is derived from an EMBL/GenBank/DDBJ whole genome shotgun (WGS) entry which is preliminary data.</text>
</comment>
<keyword evidence="1" id="KW-0496">Mitochondrion</keyword>
<protein>
    <submittedName>
        <fullName evidence="1">Uncharacterized protein</fullName>
    </submittedName>
</protein>
<dbReference type="AlphaFoldDB" id="A0A117NJ74"/>
<sequence length="67" mass="7788">MLDLWNRIKTEWETGLTNTRKTCIIISDIQTYMSPSEQAITDVLLVSMRGLLRQKLSNPMKLFFAII</sequence>
<name>A0A117NJ74_PICGL</name>
<reference evidence="1" key="1">
    <citation type="journal article" date="2015" name="Genome Biol. Evol.">
        <title>Organellar Genomes of White Spruce (Picea glauca): Assembly and Annotation.</title>
        <authorList>
            <person name="Jackman S.D."/>
            <person name="Warren R.L."/>
            <person name="Gibb E.A."/>
            <person name="Vandervalk B.P."/>
            <person name="Mohamadi H."/>
            <person name="Chu J."/>
            <person name="Raymond A."/>
            <person name="Pleasance S."/>
            <person name="Coope R."/>
            <person name="Wildung M.R."/>
            <person name="Ritland C.E."/>
            <person name="Bousquet J."/>
            <person name="Jones S.J."/>
            <person name="Bohlmann J."/>
            <person name="Birol I."/>
        </authorList>
    </citation>
    <scope>NUCLEOTIDE SEQUENCE [LARGE SCALE GENOMIC DNA]</scope>
    <source>
        <tissue evidence="1">Flushing bud</tissue>
    </source>
</reference>
<organism evidence="1">
    <name type="scientific">Picea glauca</name>
    <name type="common">White spruce</name>
    <name type="synonym">Pinus glauca</name>
    <dbReference type="NCBI Taxonomy" id="3330"/>
    <lineage>
        <taxon>Eukaryota</taxon>
        <taxon>Viridiplantae</taxon>
        <taxon>Streptophyta</taxon>
        <taxon>Embryophyta</taxon>
        <taxon>Tracheophyta</taxon>
        <taxon>Spermatophyta</taxon>
        <taxon>Pinopsida</taxon>
        <taxon>Pinidae</taxon>
        <taxon>Conifers I</taxon>
        <taxon>Pinales</taxon>
        <taxon>Pinaceae</taxon>
        <taxon>Picea</taxon>
    </lineage>
</organism>
<dbReference type="EMBL" id="LKAM01000001">
    <property type="protein sequence ID" value="KUM51005.1"/>
    <property type="molecule type" value="Genomic_DNA"/>
</dbReference>
<proteinExistence type="predicted"/>
<accession>A0A117NJ74</accession>
<evidence type="ECO:0000313" key="1">
    <source>
        <dbReference type="EMBL" id="KUM51005.1"/>
    </source>
</evidence>
<geneLocation type="mitochondrion" evidence="1"/>
<gene>
    <name evidence="1" type="ORF">ABT39_MTgene851</name>
</gene>